<reference evidence="3" key="1">
    <citation type="submission" date="2016-01" db="EMBL/GenBank/DDBJ databases">
        <authorList>
            <person name="Mcilroy J.S."/>
            <person name="Karst M S."/>
            <person name="Albertsen M."/>
        </authorList>
    </citation>
    <scope>NUCLEOTIDE SEQUENCE</scope>
    <source>
        <strain evidence="3">Cfx-K</strain>
    </source>
</reference>
<dbReference type="KEGG" id="pbf:CFX0092_A1528"/>
<evidence type="ECO:0000313" key="3">
    <source>
        <dbReference type="EMBL" id="CUS03406.2"/>
    </source>
</evidence>
<evidence type="ECO:0000256" key="1">
    <source>
        <dbReference type="PROSITE-ProRule" id="PRU00409"/>
    </source>
</evidence>
<accession>A0A160T0T5</accession>
<evidence type="ECO:0000259" key="2">
    <source>
        <dbReference type="PROSITE" id="PS50975"/>
    </source>
</evidence>
<dbReference type="Gene3D" id="3.30.470.20">
    <property type="entry name" value="ATP-grasp fold, B domain"/>
    <property type="match status" value="1"/>
</dbReference>
<dbReference type="PROSITE" id="PS50975">
    <property type="entry name" value="ATP_GRASP"/>
    <property type="match status" value="1"/>
</dbReference>
<keyword evidence="1" id="KW-0067">ATP-binding</keyword>
<evidence type="ECO:0000313" key="4">
    <source>
        <dbReference type="Proteomes" id="UP000215027"/>
    </source>
</evidence>
<sequence length="401" mass="44119">MNDQQTRVLVVDAGVRHAIDVVRSLGKRGIHVESVVKAGKPAASYSRYLAQAHVFPLDSNDMEPSIAFLEKLARQNRYDAIIAAGLDGFRILSCGLERLSAHAAVPVSPWPLFAIAEDKADTTLFGERVGVPTPITYYPDGPDDLERFRDIPYPVVVKARRGQGHYAYAGSFAELRDVVYPQICGEVADQMAEGVYPILQEFIVGKAHGFYALMNHGDVVAYFMHERIHEVPPTGGPSAMAKSFYDEELIAVGARMLRELKWHGVAMVEFKKDEKDGQYKLIEINPKFWGSLGLSIATGVDFPYLLTQMAVDGDARPVEMPRTPVTYQWLSMDIAHSIAIKKPLQWLGFVLRGTPNDFRLADPMPNVMLLAQGAKDVLGGKRKVHSTGAAVAAGEKAGERA</sequence>
<feature type="domain" description="ATP-grasp" evidence="2">
    <location>
        <begin position="123"/>
        <end position="311"/>
    </location>
</feature>
<protein>
    <submittedName>
        <fullName evidence="3">ATP-grasp enzyme-like protein</fullName>
    </submittedName>
</protein>
<name>A0A160T0T5_9CHLR</name>
<proteinExistence type="predicted"/>
<dbReference type="EMBL" id="LN890655">
    <property type="protein sequence ID" value="CUS03406.2"/>
    <property type="molecule type" value="Genomic_DNA"/>
</dbReference>
<dbReference type="RefSeq" id="WP_095042905.1">
    <property type="nucleotide sequence ID" value="NZ_LN890655.1"/>
</dbReference>
<dbReference type="OrthoDB" id="5420347at2"/>
<dbReference type="Proteomes" id="UP000215027">
    <property type="component" value="Chromosome I"/>
</dbReference>
<keyword evidence="4" id="KW-1185">Reference proteome</keyword>
<keyword evidence="1" id="KW-0547">Nucleotide-binding</keyword>
<dbReference type="GO" id="GO:0005524">
    <property type="term" value="F:ATP binding"/>
    <property type="evidence" value="ECO:0007669"/>
    <property type="project" value="UniProtKB-UniRule"/>
</dbReference>
<gene>
    <name evidence="3" type="ORF">CFX0092_A1528</name>
</gene>
<dbReference type="SUPFAM" id="SSF56059">
    <property type="entry name" value="Glutathione synthetase ATP-binding domain-like"/>
    <property type="match status" value="1"/>
</dbReference>
<dbReference type="GO" id="GO:0046872">
    <property type="term" value="F:metal ion binding"/>
    <property type="evidence" value="ECO:0007669"/>
    <property type="project" value="InterPro"/>
</dbReference>
<dbReference type="InterPro" id="IPR011761">
    <property type="entry name" value="ATP-grasp"/>
</dbReference>
<dbReference type="Pfam" id="PF15632">
    <property type="entry name" value="ATPgrasp_Ter"/>
    <property type="match status" value="1"/>
</dbReference>
<dbReference type="AlphaFoldDB" id="A0A160T0T5"/>
<organism evidence="3 4">
    <name type="scientific">Candidatus Promineifilum breve</name>
    <dbReference type="NCBI Taxonomy" id="1806508"/>
    <lineage>
        <taxon>Bacteria</taxon>
        <taxon>Bacillati</taxon>
        <taxon>Chloroflexota</taxon>
        <taxon>Ardenticatenia</taxon>
        <taxon>Candidatus Promineifilales</taxon>
        <taxon>Candidatus Promineifilaceae</taxon>
        <taxon>Candidatus Promineifilum</taxon>
    </lineage>
</organism>